<reference evidence="12" key="1">
    <citation type="journal article" date="2015" name="PLoS Genet.">
        <title>The dynamic genome and transcriptome of the human fungal pathogen Blastomyces and close relative Emmonsia.</title>
        <authorList>
            <person name="Munoz J.F."/>
            <person name="Gauthier G.M."/>
            <person name="Desjardins C.A."/>
            <person name="Gallo J.E."/>
            <person name="Holder J."/>
            <person name="Sullivan T.D."/>
            <person name="Marty A.J."/>
            <person name="Carmen J.C."/>
            <person name="Chen Z."/>
            <person name="Ding L."/>
            <person name="Gujja S."/>
            <person name="Magrini V."/>
            <person name="Misas E."/>
            <person name="Mitreva M."/>
            <person name="Priest M."/>
            <person name="Saif S."/>
            <person name="Whiston E.A."/>
            <person name="Young S."/>
            <person name="Zeng Q."/>
            <person name="Goldman W.E."/>
            <person name="Mardis E.R."/>
            <person name="Taylor J.W."/>
            <person name="McEwen J.G."/>
            <person name="Clay O.K."/>
            <person name="Klein B.S."/>
            <person name="Cuomo C.A."/>
        </authorList>
    </citation>
    <scope>NUCLEOTIDE SEQUENCE [LARGE SCALE GENOMIC DNA]</scope>
    <source>
        <strain evidence="12">UAMH 3008</strain>
    </source>
</reference>
<evidence type="ECO:0000256" key="8">
    <source>
        <dbReference type="SAM" id="MobiDB-lite"/>
    </source>
</evidence>
<dbReference type="PANTHER" id="PTHR44140">
    <property type="entry name" value="LD25575P"/>
    <property type="match status" value="1"/>
</dbReference>
<organism evidence="11 12">
    <name type="scientific">[Emmonsia] crescens</name>
    <dbReference type="NCBI Taxonomy" id="73230"/>
    <lineage>
        <taxon>Eukaryota</taxon>
        <taxon>Fungi</taxon>
        <taxon>Dikarya</taxon>
        <taxon>Ascomycota</taxon>
        <taxon>Pezizomycotina</taxon>
        <taxon>Eurotiomycetes</taxon>
        <taxon>Eurotiomycetidae</taxon>
        <taxon>Onygenales</taxon>
        <taxon>Ajellomycetaceae</taxon>
        <taxon>Emergomyces</taxon>
    </lineage>
</organism>
<feature type="compositionally biased region" description="Low complexity" evidence="8">
    <location>
        <begin position="500"/>
        <end position="514"/>
    </location>
</feature>
<evidence type="ECO:0000259" key="10">
    <source>
        <dbReference type="PROSITE" id="PS50076"/>
    </source>
</evidence>
<dbReference type="AlphaFoldDB" id="A0A0G2J398"/>
<protein>
    <recommendedName>
        <fullName evidence="6">Tetratricopeptide repeat and J domain-containing co-chaperone DNJ1</fullName>
    </recommendedName>
</protein>
<dbReference type="PROSITE" id="PS50005">
    <property type="entry name" value="TPR"/>
    <property type="match status" value="1"/>
</dbReference>
<dbReference type="VEuPathDB" id="FungiDB:EMCG_09298"/>
<dbReference type="FunFam" id="1.10.287.110:FF:000083">
    <property type="entry name" value="DnaJ and TPR domain protein"/>
    <property type="match status" value="1"/>
</dbReference>
<dbReference type="InterPro" id="IPR051727">
    <property type="entry name" value="DnaJ_C3_Co-chaperones"/>
</dbReference>
<evidence type="ECO:0000313" key="12">
    <source>
        <dbReference type="Proteomes" id="UP000034164"/>
    </source>
</evidence>
<dbReference type="SMART" id="SM00028">
    <property type="entry name" value="TPR"/>
    <property type="match status" value="5"/>
</dbReference>
<dbReference type="PRINTS" id="PR00625">
    <property type="entry name" value="JDOMAIN"/>
</dbReference>
<keyword evidence="5" id="KW-0256">Endoplasmic reticulum</keyword>
<gene>
    <name evidence="11" type="ORF">EMCG_09298</name>
</gene>
<dbReference type="GO" id="GO:0051087">
    <property type="term" value="F:protein-folding chaperone binding"/>
    <property type="evidence" value="ECO:0007669"/>
    <property type="project" value="TreeGrafter"/>
</dbReference>
<dbReference type="CDD" id="cd06257">
    <property type="entry name" value="DnaJ"/>
    <property type="match status" value="1"/>
</dbReference>
<dbReference type="FunFam" id="1.25.40.10:FF:000224">
    <property type="entry name" value="DnaJ and TPR domain protein"/>
    <property type="match status" value="1"/>
</dbReference>
<dbReference type="Gene3D" id="1.25.40.10">
    <property type="entry name" value="Tetratricopeptide repeat domain"/>
    <property type="match status" value="1"/>
</dbReference>
<dbReference type="PROSITE" id="PS50076">
    <property type="entry name" value="DNAJ_2"/>
    <property type="match status" value="1"/>
</dbReference>
<feature type="repeat" description="TPR" evidence="7">
    <location>
        <begin position="70"/>
        <end position="103"/>
    </location>
</feature>
<comment type="caution">
    <text evidence="11">The sequence shown here is derived from an EMBL/GenBank/DDBJ whole genome shotgun (WGS) entry which is preliminary data.</text>
</comment>
<dbReference type="Pfam" id="PF13181">
    <property type="entry name" value="TPR_8"/>
    <property type="match status" value="1"/>
</dbReference>
<evidence type="ECO:0000256" key="3">
    <source>
        <dbReference type="ARBA" id="ARBA00022737"/>
    </source>
</evidence>
<dbReference type="SUPFAM" id="SSF48452">
    <property type="entry name" value="TPR-like"/>
    <property type="match status" value="2"/>
</dbReference>
<dbReference type="EMBL" id="LCZI01000739">
    <property type="protein sequence ID" value="KKZ64809.1"/>
    <property type="molecule type" value="Genomic_DNA"/>
</dbReference>
<feature type="chain" id="PRO_5002546047" description="Tetratricopeptide repeat and J domain-containing co-chaperone DNJ1" evidence="9">
    <location>
        <begin position="21"/>
        <end position="528"/>
    </location>
</feature>
<dbReference type="GO" id="GO:0005788">
    <property type="term" value="C:endoplasmic reticulum lumen"/>
    <property type="evidence" value="ECO:0007669"/>
    <property type="project" value="UniProtKB-SubCell"/>
</dbReference>
<evidence type="ECO:0000256" key="7">
    <source>
        <dbReference type="PROSITE-ProRule" id="PRU00339"/>
    </source>
</evidence>
<keyword evidence="3" id="KW-0677">Repeat</keyword>
<dbReference type="OrthoDB" id="1726119at2759"/>
<evidence type="ECO:0000256" key="2">
    <source>
        <dbReference type="ARBA" id="ARBA00022729"/>
    </source>
</evidence>
<dbReference type="SMART" id="SM00271">
    <property type="entry name" value="DnaJ"/>
    <property type="match status" value="1"/>
</dbReference>
<evidence type="ECO:0000313" key="11">
    <source>
        <dbReference type="EMBL" id="KKZ64809.1"/>
    </source>
</evidence>
<feature type="signal peptide" evidence="9">
    <location>
        <begin position="1"/>
        <end position="20"/>
    </location>
</feature>
<dbReference type="PANTHER" id="PTHR44140:SF2">
    <property type="entry name" value="LD25575P"/>
    <property type="match status" value="1"/>
</dbReference>
<dbReference type="Pfam" id="PF14559">
    <property type="entry name" value="TPR_19"/>
    <property type="match status" value="1"/>
</dbReference>
<feature type="domain" description="J" evidence="10">
    <location>
        <begin position="406"/>
        <end position="475"/>
    </location>
</feature>
<keyword evidence="2 9" id="KW-0732">Signal</keyword>
<evidence type="ECO:0000256" key="9">
    <source>
        <dbReference type="SAM" id="SignalP"/>
    </source>
</evidence>
<proteinExistence type="predicted"/>
<dbReference type="InterPro" id="IPR011990">
    <property type="entry name" value="TPR-like_helical_dom_sf"/>
</dbReference>
<dbReference type="InterPro" id="IPR019734">
    <property type="entry name" value="TPR_rpt"/>
</dbReference>
<accession>A0A0G2J398</accession>
<dbReference type="Gene3D" id="1.10.287.110">
    <property type="entry name" value="DnaJ domain"/>
    <property type="match status" value="1"/>
</dbReference>
<dbReference type="InterPro" id="IPR001623">
    <property type="entry name" value="DnaJ_domain"/>
</dbReference>
<comment type="subcellular location">
    <subcellularLocation>
        <location evidence="1">Endoplasmic reticulum lumen</location>
    </subcellularLocation>
</comment>
<sequence length="528" mass="58343">MILRLQSLTLLLALLSAANSLQPSDIPSDIPSDTPLSSLISTAKSHLKNGAPQAALPYFDAAISRDPANYLTIFQRGATYLSLGKNAKALLDFNDVLKIKPDFEGALIQRARIRMKSADWAAAKRDLAAAGKSTAAEIAELNEAQEAALLAEAADKKGDWDTCVSQSGVAIMKASQSLPLRQLRAHCRFERGDIQEGINDMAHVLQMAPGSVEPHLQMSSMLFYSLADTDRGVVQIRKCLHSDPDSKACSRLFKREKQIVKRLASLESLRDGRKFSKAAEILVGNKEDTGLLEDIKDDVKAAREAGHIHPKAPNMLYDNLVEKTCEIYRQMKMKKKAQPYCTEALKLNPHSLSGLLSKAEAQIDADDFEAAIQTLKFAREHHDNSQDIQSLHQKAHTLLKRSKQKDYYKVLGVDRDADDRTIKRAYRKMTKQFHPDKSMSQGVPKEDAEKKMAAVNEAYEVLSNPELRARFDRGDDPNNPEEQGNPFQGSPFGHQGGGQQFFFQQGSGGPQFKFSGGGFNFPGGFPFG</sequence>
<dbReference type="Proteomes" id="UP000034164">
    <property type="component" value="Unassembled WGS sequence"/>
</dbReference>
<evidence type="ECO:0000256" key="5">
    <source>
        <dbReference type="ARBA" id="ARBA00022824"/>
    </source>
</evidence>
<dbReference type="SUPFAM" id="SSF46565">
    <property type="entry name" value="Chaperone J-domain"/>
    <property type="match status" value="1"/>
</dbReference>
<evidence type="ECO:0000256" key="1">
    <source>
        <dbReference type="ARBA" id="ARBA00004319"/>
    </source>
</evidence>
<name>A0A0G2J398_9EURO</name>
<evidence type="ECO:0000256" key="6">
    <source>
        <dbReference type="ARBA" id="ARBA00073740"/>
    </source>
</evidence>
<dbReference type="Pfam" id="PF00226">
    <property type="entry name" value="DnaJ"/>
    <property type="match status" value="1"/>
</dbReference>
<dbReference type="InterPro" id="IPR036869">
    <property type="entry name" value="J_dom_sf"/>
</dbReference>
<dbReference type="GO" id="GO:0034975">
    <property type="term" value="P:protein folding in endoplasmic reticulum"/>
    <property type="evidence" value="ECO:0007669"/>
    <property type="project" value="TreeGrafter"/>
</dbReference>
<evidence type="ECO:0000256" key="4">
    <source>
        <dbReference type="ARBA" id="ARBA00022803"/>
    </source>
</evidence>
<feature type="compositionally biased region" description="Basic and acidic residues" evidence="8">
    <location>
        <begin position="467"/>
        <end position="476"/>
    </location>
</feature>
<keyword evidence="4 7" id="KW-0802">TPR repeat</keyword>
<dbReference type="GO" id="GO:0051787">
    <property type="term" value="F:misfolded protein binding"/>
    <property type="evidence" value="ECO:0007669"/>
    <property type="project" value="TreeGrafter"/>
</dbReference>
<feature type="region of interest" description="Disordered" evidence="8">
    <location>
        <begin position="466"/>
        <end position="517"/>
    </location>
</feature>